<organism evidence="1 2">
    <name type="scientific">Pistacia integerrima</name>
    <dbReference type="NCBI Taxonomy" id="434235"/>
    <lineage>
        <taxon>Eukaryota</taxon>
        <taxon>Viridiplantae</taxon>
        <taxon>Streptophyta</taxon>
        <taxon>Embryophyta</taxon>
        <taxon>Tracheophyta</taxon>
        <taxon>Spermatophyta</taxon>
        <taxon>Magnoliopsida</taxon>
        <taxon>eudicotyledons</taxon>
        <taxon>Gunneridae</taxon>
        <taxon>Pentapetalae</taxon>
        <taxon>rosids</taxon>
        <taxon>malvids</taxon>
        <taxon>Sapindales</taxon>
        <taxon>Anacardiaceae</taxon>
        <taxon>Pistacia</taxon>
    </lineage>
</organism>
<keyword evidence="2" id="KW-1185">Reference proteome</keyword>
<sequence>MECQVIPSSYSSSPKEHIGSMENNMASSSSWSPDSSISPHQSLWLQITLSEMDKKMKAMMTLLEEDNSSSKIVEIQCTRKSELIRMLEDFNRSYRSLAEQHDQLRCKSHYVLRSGSSSSSSSSNSRKIRQISDNQKRVAESFNDPKLAAFDSHSDSIIGDPDAECDIANFDFDIEYLNRLADELLSTEQRKMNLETKIIFEDKEMDQETTESSNKEEIKMNASELGRATTRDFATDIYRWENTWPEIKIQVTKLMVENLQQKAELLKRNQQKRKTINRLRVEIERLKSENRTLQNYTKFSKVELKRSQSQMSRLSESIFSKFFKVGCS</sequence>
<dbReference type="EMBL" id="CM047736">
    <property type="protein sequence ID" value="KAJ0052533.1"/>
    <property type="molecule type" value="Genomic_DNA"/>
</dbReference>
<proteinExistence type="predicted"/>
<protein>
    <submittedName>
        <fullName evidence="1">Uncharacterized protein</fullName>
    </submittedName>
</protein>
<gene>
    <name evidence="1" type="ORF">Pint_02537</name>
</gene>
<dbReference type="Proteomes" id="UP001163603">
    <property type="component" value="Chromosome 1"/>
</dbReference>
<accession>A0ACC0ZIT8</accession>
<comment type="caution">
    <text evidence="1">The sequence shown here is derived from an EMBL/GenBank/DDBJ whole genome shotgun (WGS) entry which is preliminary data.</text>
</comment>
<evidence type="ECO:0000313" key="1">
    <source>
        <dbReference type="EMBL" id="KAJ0052533.1"/>
    </source>
</evidence>
<evidence type="ECO:0000313" key="2">
    <source>
        <dbReference type="Proteomes" id="UP001163603"/>
    </source>
</evidence>
<name>A0ACC0ZIT8_9ROSI</name>
<reference evidence="2" key="1">
    <citation type="journal article" date="2023" name="G3 (Bethesda)">
        <title>Genome assembly and association tests identify interacting loci associated with vigor, precocity, and sex in interspecific pistachio rootstocks.</title>
        <authorList>
            <person name="Palmer W."/>
            <person name="Jacygrad E."/>
            <person name="Sagayaradj S."/>
            <person name="Cavanaugh K."/>
            <person name="Han R."/>
            <person name="Bertier L."/>
            <person name="Beede B."/>
            <person name="Kafkas S."/>
            <person name="Golino D."/>
            <person name="Preece J."/>
            <person name="Michelmore R."/>
        </authorList>
    </citation>
    <scope>NUCLEOTIDE SEQUENCE [LARGE SCALE GENOMIC DNA]</scope>
</reference>